<dbReference type="EMBL" id="JACHHY010000022">
    <property type="protein sequence ID" value="MBB5019982.1"/>
    <property type="molecule type" value="Genomic_DNA"/>
</dbReference>
<dbReference type="RefSeq" id="WP_184041396.1">
    <property type="nucleotide sequence ID" value="NZ_JACHHY010000022.1"/>
</dbReference>
<evidence type="ECO:0000259" key="1">
    <source>
        <dbReference type="Pfam" id="PF07486"/>
    </source>
</evidence>
<dbReference type="AlphaFoldDB" id="A0A840MT75"/>
<accession>A0A840MT75</accession>
<protein>
    <submittedName>
        <fullName evidence="2">Spore germination cell wall hydrolase CwlJ-like protein</fullName>
    </submittedName>
</protein>
<evidence type="ECO:0000313" key="2">
    <source>
        <dbReference type="EMBL" id="MBB5019982.1"/>
    </source>
</evidence>
<organism evidence="2 3">
    <name type="scientific">Chitinivorax tropicus</name>
    <dbReference type="NCBI Taxonomy" id="714531"/>
    <lineage>
        <taxon>Bacteria</taxon>
        <taxon>Pseudomonadati</taxon>
        <taxon>Pseudomonadota</taxon>
        <taxon>Betaproteobacteria</taxon>
        <taxon>Chitinivorax</taxon>
    </lineage>
</organism>
<gene>
    <name evidence="2" type="ORF">HNQ59_003290</name>
</gene>
<dbReference type="SUPFAM" id="SSF50494">
    <property type="entry name" value="Trypsin-like serine proteases"/>
    <property type="match status" value="1"/>
</dbReference>
<proteinExistence type="predicted"/>
<reference evidence="2 3" key="1">
    <citation type="submission" date="2020-08" db="EMBL/GenBank/DDBJ databases">
        <title>Genomic Encyclopedia of Type Strains, Phase IV (KMG-IV): sequencing the most valuable type-strain genomes for metagenomic binning, comparative biology and taxonomic classification.</title>
        <authorList>
            <person name="Goeker M."/>
        </authorList>
    </citation>
    <scope>NUCLEOTIDE SEQUENCE [LARGE SCALE GENOMIC DNA]</scope>
    <source>
        <strain evidence="2 3">DSM 27165</strain>
    </source>
</reference>
<name>A0A840MT75_9PROT</name>
<comment type="caution">
    <text evidence="2">The sequence shown here is derived from an EMBL/GenBank/DDBJ whole genome shotgun (WGS) entry which is preliminary data.</text>
</comment>
<sequence>MPNPSQSLLVRLQLNLSDGQTKGTIATLCQDATGNYYLLTCGHVVVHFRSSQLLIDRRWSIPFGVAANLEPKPGIDAAQLDAALIDIDATLAKTLMPLYPTLLSAGQAGAPVLSDETVFVQTSHGVVRGIVIAHEDNFPILVERDDGNQRAVSQVVRMAVRYRPESTLLDGDSGAAVWNARDELVGIHCGVTQAAGEAYFCKTSAIADRFQIQYITKPRASTGPSASPTLAGTASPPIPLPSDEQEALARTIWGEAGELGNEAMQAVAAVALARRKFGKWMGCNMVEVCHKPYQFRCWDATSSTIKRMLLRSEQLSVAEQSTLKMAQTIAEQALANGIQPDPTKGATRYHPDWIVPPPAWVGACQPCARIGGLSFYNDIDL</sequence>
<feature type="domain" description="Cell wall hydrolase SleB" evidence="1">
    <location>
        <begin position="261"/>
        <end position="376"/>
    </location>
</feature>
<dbReference type="InterPro" id="IPR011105">
    <property type="entry name" value="Cell_wall_hydrolase_SleB"/>
</dbReference>
<dbReference type="InterPro" id="IPR042047">
    <property type="entry name" value="SleB_dom1"/>
</dbReference>
<dbReference type="GO" id="GO:0016787">
    <property type="term" value="F:hydrolase activity"/>
    <property type="evidence" value="ECO:0007669"/>
    <property type="project" value="UniProtKB-KW"/>
</dbReference>
<dbReference type="Pfam" id="PF07486">
    <property type="entry name" value="Hydrolase_2"/>
    <property type="match status" value="1"/>
</dbReference>
<keyword evidence="3" id="KW-1185">Reference proteome</keyword>
<keyword evidence="2" id="KW-0378">Hydrolase</keyword>
<evidence type="ECO:0000313" key="3">
    <source>
        <dbReference type="Proteomes" id="UP000575898"/>
    </source>
</evidence>
<dbReference type="Proteomes" id="UP000575898">
    <property type="component" value="Unassembled WGS sequence"/>
</dbReference>
<dbReference type="InterPro" id="IPR009003">
    <property type="entry name" value="Peptidase_S1_PA"/>
</dbReference>
<dbReference type="Gene3D" id="1.10.10.2520">
    <property type="entry name" value="Cell wall hydrolase SleB, domain 1"/>
    <property type="match status" value="1"/>
</dbReference>